<feature type="non-terminal residue" evidence="1">
    <location>
        <position position="59"/>
    </location>
</feature>
<name>A0A8S2YPJ0_9BILA</name>
<dbReference type="Proteomes" id="UP000681967">
    <property type="component" value="Unassembled WGS sequence"/>
</dbReference>
<dbReference type="EMBL" id="CAJOBI010178159">
    <property type="protein sequence ID" value="CAF4915657.1"/>
    <property type="molecule type" value="Genomic_DNA"/>
</dbReference>
<gene>
    <name evidence="2" type="ORF">BYL167_LOCUS42180</name>
    <name evidence="1" type="ORF">GIL414_LOCUS37875</name>
    <name evidence="3" type="ORF">GIL414_LOCUS47681</name>
    <name evidence="4" type="ORF">SMN809_LOCUS52445</name>
</gene>
<dbReference type="AlphaFoldDB" id="A0A8S2YPJ0"/>
<dbReference type="EMBL" id="CAJOBH010108906">
    <property type="protein sequence ID" value="CAF4651278.1"/>
    <property type="molecule type" value="Genomic_DNA"/>
</dbReference>
<organism evidence="1 5">
    <name type="scientific">Rotaria magnacalcarata</name>
    <dbReference type="NCBI Taxonomy" id="392030"/>
    <lineage>
        <taxon>Eukaryota</taxon>
        <taxon>Metazoa</taxon>
        <taxon>Spiralia</taxon>
        <taxon>Gnathifera</taxon>
        <taxon>Rotifera</taxon>
        <taxon>Eurotatoria</taxon>
        <taxon>Bdelloidea</taxon>
        <taxon>Philodinida</taxon>
        <taxon>Philodinidae</taxon>
        <taxon>Rotaria</taxon>
    </lineage>
</organism>
<comment type="caution">
    <text evidence="1">The sequence shown here is derived from an EMBL/GenBank/DDBJ whole genome shotgun (WGS) entry which is preliminary data.</text>
</comment>
<dbReference type="EMBL" id="CAJOBJ010152776">
    <property type="protein sequence ID" value="CAF4813427.1"/>
    <property type="molecule type" value="Genomic_DNA"/>
</dbReference>
<evidence type="ECO:0000313" key="4">
    <source>
        <dbReference type="EMBL" id="CAF4915657.1"/>
    </source>
</evidence>
<reference evidence="1" key="1">
    <citation type="submission" date="2021-02" db="EMBL/GenBank/DDBJ databases">
        <authorList>
            <person name="Nowell W R."/>
        </authorList>
    </citation>
    <scope>NUCLEOTIDE SEQUENCE</scope>
</reference>
<evidence type="ECO:0000313" key="3">
    <source>
        <dbReference type="EMBL" id="CAF4813427.1"/>
    </source>
</evidence>
<dbReference type="Proteomes" id="UP000681720">
    <property type="component" value="Unassembled WGS sequence"/>
</dbReference>
<protein>
    <submittedName>
        <fullName evidence="1">Uncharacterized protein</fullName>
    </submittedName>
</protein>
<sequence length="59" mass="6431">EAGVVDGKYTSQLLDNDMARVLGKLTSSGTYTKGIKTFEFQGFKQLIDQIAESKKTSAD</sequence>
<accession>A0A8S2YPJ0</accession>
<evidence type="ECO:0000313" key="2">
    <source>
        <dbReference type="EMBL" id="CAF4651278.1"/>
    </source>
</evidence>
<dbReference type="EMBL" id="CAJOBJ010098498">
    <property type="protein sequence ID" value="CAF4575773.1"/>
    <property type="molecule type" value="Genomic_DNA"/>
</dbReference>
<dbReference type="Proteomes" id="UP000676336">
    <property type="component" value="Unassembled WGS sequence"/>
</dbReference>
<evidence type="ECO:0000313" key="1">
    <source>
        <dbReference type="EMBL" id="CAF4575773.1"/>
    </source>
</evidence>
<evidence type="ECO:0000313" key="5">
    <source>
        <dbReference type="Proteomes" id="UP000681720"/>
    </source>
</evidence>
<feature type="non-terminal residue" evidence="1">
    <location>
        <position position="1"/>
    </location>
</feature>
<proteinExistence type="predicted"/>